<evidence type="ECO:0000259" key="4">
    <source>
        <dbReference type="Pfam" id="PF04389"/>
    </source>
</evidence>
<organism evidence="5 6">
    <name type="scientific">Olpidium bornovanus</name>
    <dbReference type="NCBI Taxonomy" id="278681"/>
    <lineage>
        <taxon>Eukaryota</taxon>
        <taxon>Fungi</taxon>
        <taxon>Fungi incertae sedis</taxon>
        <taxon>Olpidiomycota</taxon>
        <taxon>Olpidiomycotina</taxon>
        <taxon>Olpidiomycetes</taxon>
        <taxon>Olpidiales</taxon>
        <taxon>Olpidiaceae</taxon>
        <taxon>Olpidium</taxon>
    </lineage>
</organism>
<keyword evidence="6" id="KW-1185">Reference proteome</keyword>
<dbReference type="Pfam" id="PF04389">
    <property type="entry name" value="Peptidase_M28"/>
    <property type="match status" value="1"/>
</dbReference>
<keyword evidence="1" id="KW-0808">Transferase</keyword>
<dbReference type="PANTHER" id="PTHR12283:SF6">
    <property type="entry name" value="GLUTAMINYL-PEPTIDE CYCLOTRANSFERASE-RELATED"/>
    <property type="match status" value="1"/>
</dbReference>
<proteinExistence type="inferred from homology"/>
<reference evidence="5 6" key="1">
    <citation type="journal article" name="Sci. Rep.">
        <title>Genome-scale phylogenetic analyses confirm Olpidium as the closest living zoosporic fungus to the non-flagellated, terrestrial fungi.</title>
        <authorList>
            <person name="Chang Y."/>
            <person name="Rochon D."/>
            <person name="Sekimoto S."/>
            <person name="Wang Y."/>
            <person name="Chovatia M."/>
            <person name="Sandor L."/>
            <person name="Salamov A."/>
            <person name="Grigoriev I.V."/>
            <person name="Stajich J.E."/>
            <person name="Spatafora J.W."/>
        </authorList>
    </citation>
    <scope>NUCLEOTIDE SEQUENCE [LARGE SCALE GENOMIC DNA]</scope>
    <source>
        <strain evidence="5">S191</strain>
    </source>
</reference>
<name>A0A8H7ZP07_9FUNG</name>
<dbReference type="AlphaFoldDB" id="A0A8H7ZP07"/>
<dbReference type="GO" id="GO:0006508">
    <property type="term" value="P:proteolysis"/>
    <property type="evidence" value="ECO:0007669"/>
    <property type="project" value="UniProtKB-KW"/>
</dbReference>
<evidence type="ECO:0000313" key="6">
    <source>
        <dbReference type="Proteomes" id="UP000673691"/>
    </source>
</evidence>
<protein>
    <recommendedName>
        <fullName evidence="3">Peptide hydrolase</fullName>
        <ecNumber evidence="3">3.4.-.-</ecNumber>
    </recommendedName>
</protein>
<dbReference type="PANTHER" id="PTHR12283">
    <property type="entry name" value="GLUTAMINYL-PEPTIDE CYCLOTRANSFERASE"/>
    <property type="match status" value="1"/>
</dbReference>
<feature type="non-terminal residue" evidence="5">
    <location>
        <position position="345"/>
    </location>
</feature>
<dbReference type="SUPFAM" id="SSF53187">
    <property type="entry name" value="Zn-dependent exopeptidases"/>
    <property type="match status" value="1"/>
</dbReference>
<evidence type="ECO:0000256" key="3">
    <source>
        <dbReference type="RuleBase" id="RU361240"/>
    </source>
</evidence>
<gene>
    <name evidence="5" type="ORF">BJ554DRAFT_3640</name>
</gene>
<dbReference type="EC" id="3.4.-.-" evidence="3"/>
<feature type="domain" description="Peptidase M28" evidence="4">
    <location>
        <begin position="119"/>
        <end position="333"/>
    </location>
</feature>
<dbReference type="InterPro" id="IPR007484">
    <property type="entry name" value="Peptidase_M28"/>
</dbReference>
<dbReference type="OrthoDB" id="3907302at2759"/>
<dbReference type="GO" id="GO:0008233">
    <property type="term" value="F:peptidase activity"/>
    <property type="evidence" value="ECO:0007669"/>
    <property type="project" value="UniProtKB-KW"/>
</dbReference>
<evidence type="ECO:0000313" key="5">
    <source>
        <dbReference type="EMBL" id="KAG5456585.1"/>
    </source>
</evidence>
<accession>A0A8H7ZP07</accession>
<feature type="signal peptide" evidence="3">
    <location>
        <begin position="1"/>
        <end position="30"/>
    </location>
</feature>
<sequence>MLFARRNSGARGALAGMAAIVLAHAAAASASLHSSAWTANAPTGHRLEWIAALSNHSKLSVPDGELLAPLLVPRVAGTPGNAKVRAFIADHFRKLGWAVQLDNFTDATPPAGATVEFANVIATKAPGAKKRLVLAAHYDSKYFPPPDEDKFIGATDSAVPCAILLDLAATLNDLLDARAVDRTLQMIFFDGEEAFVEHLAAKWGSTFVAPDDSAQFGSDSLLDSIEVFVLLDLLGARSPSILNMQPLTTHYYQALNETELSLAAAGLLATHVSATGNVTTAGVADRRIGGKKYEPCFKIGSPISIEDDHVPFANKGVSVVHIINFPFPPEWHKLTVSNDFFLAHL</sequence>
<keyword evidence="2" id="KW-0012">Acyltransferase</keyword>
<dbReference type="Proteomes" id="UP000673691">
    <property type="component" value="Unassembled WGS sequence"/>
</dbReference>
<feature type="chain" id="PRO_5034842542" description="Peptide hydrolase" evidence="3">
    <location>
        <begin position="31"/>
        <end position="345"/>
    </location>
</feature>
<keyword evidence="3" id="KW-0645">Protease</keyword>
<dbReference type="GO" id="GO:0016603">
    <property type="term" value="F:glutaminyl-peptide cyclotransferase activity"/>
    <property type="evidence" value="ECO:0007669"/>
    <property type="project" value="TreeGrafter"/>
</dbReference>
<dbReference type="EMBL" id="JAEFCI010011500">
    <property type="protein sequence ID" value="KAG5456585.1"/>
    <property type="molecule type" value="Genomic_DNA"/>
</dbReference>
<keyword evidence="3" id="KW-0479">Metal-binding</keyword>
<comment type="caution">
    <text evidence="5">The sequence shown here is derived from an EMBL/GenBank/DDBJ whole genome shotgun (WGS) entry which is preliminary data.</text>
</comment>
<keyword evidence="3" id="KW-0862">Zinc</keyword>
<dbReference type="InterPro" id="IPR040234">
    <property type="entry name" value="QC/QCL"/>
</dbReference>
<evidence type="ECO:0000256" key="2">
    <source>
        <dbReference type="ARBA" id="ARBA00023315"/>
    </source>
</evidence>
<dbReference type="Gene3D" id="3.40.630.10">
    <property type="entry name" value="Zn peptidases"/>
    <property type="match status" value="1"/>
</dbReference>
<dbReference type="GO" id="GO:0008270">
    <property type="term" value="F:zinc ion binding"/>
    <property type="evidence" value="ECO:0007669"/>
    <property type="project" value="TreeGrafter"/>
</dbReference>
<evidence type="ECO:0000256" key="1">
    <source>
        <dbReference type="ARBA" id="ARBA00022679"/>
    </source>
</evidence>
<keyword evidence="3" id="KW-0732">Signal</keyword>
<keyword evidence="3" id="KW-0378">Hydrolase</keyword>
<comment type="similarity">
    <text evidence="3">Belongs to the peptidase M28 family.</text>
</comment>